<proteinExistence type="predicted"/>
<dbReference type="GeneID" id="113057449"/>
<dbReference type="OrthoDB" id="377733at2759"/>
<gene>
    <name evidence="3" type="primary">LOC113057449</name>
</gene>
<dbReference type="AlphaFoldDB" id="A0A6P6L835"/>
<reference evidence="3" key="1">
    <citation type="submission" date="2025-08" db="UniProtKB">
        <authorList>
            <consortium name="RefSeq"/>
        </authorList>
    </citation>
    <scope>IDENTIFICATION</scope>
    <source>
        <strain evidence="3">Wakin</strain>
        <tissue evidence="3">Muscle</tissue>
    </source>
</reference>
<accession>A0A6P6L835</accession>
<dbReference type="KEGG" id="caua:113057449"/>
<sequence>MKAIGLCHNGKPVYESRVNGASAEPESTEADQDFSDDNRTYQTPILMRDLTSLKLKTPVGHILTYYILQILPFTSESKHMGINVRMCIQLQVCKCVCMCSELHISLISNTKNIWREYECPSLIWLCVL</sequence>
<name>A0A6P6L835_CARAU</name>
<feature type="compositionally biased region" description="Acidic residues" evidence="1">
    <location>
        <begin position="26"/>
        <end position="35"/>
    </location>
</feature>
<feature type="region of interest" description="Disordered" evidence="1">
    <location>
        <begin position="18"/>
        <end position="37"/>
    </location>
</feature>
<evidence type="ECO:0000256" key="1">
    <source>
        <dbReference type="SAM" id="MobiDB-lite"/>
    </source>
</evidence>
<keyword evidence="2" id="KW-1185">Reference proteome</keyword>
<dbReference type="Proteomes" id="UP000515129">
    <property type="component" value="Chromosome 38"/>
</dbReference>
<evidence type="ECO:0000313" key="2">
    <source>
        <dbReference type="Proteomes" id="UP000515129"/>
    </source>
</evidence>
<dbReference type="RefSeq" id="XP_026080664.1">
    <property type="nucleotide sequence ID" value="XM_026224879.1"/>
</dbReference>
<protein>
    <submittedName>
        <fullName evidence="3">Probable phospholipid-transporting ATPase IIB isoform X1</fullName>
    </submittedName>
</protein>
<evidence type="ECO:0000313" key="3">
    <source>
        <dbReference type="RefSeq" id="XP_026080664.1"/>
    </source>
</evidence>
<organism evidence="2 3">
    <name type="scientific">Carassius auratus</name>
    <name type="common">Goldfish</name>
    <dbReference type="NCBI Taxonomy" id="7957"/>
    <lineage>
        <taxon>Eukaryota</taxon>
        <taxon>Metazoa</taxon>
        <taxon>Chordata</taxon>
        <taxon>Craniata</taxon>
        <taxon>Vertebrata</taxon>
        <taxon>Euteleostomi</taxon>
        <taxon>Actinopterygii</taxon>
        <taxon>Neopterygii</taxon>
        <taxon>Teleostei</taxon>
        <taxon>Ostariophysi</taxon>
        <taxon>Cypriniformes</taxon>
        <taxon>Cyprinidae</taxon>
        <taxon>Cyprininae</taxon>
        <taxon>Carassius</taxon>
    </lineage>
</organism>